<feature type="transmembrane region" description="Helical" evidence="3">
    <location>
        <begin position="387"/>
        <end position="409"/>
    </location>
</feature>
<dbReference type="InterPro" id="IPR036259">
    <property type="entry name" value="MFS_trans_sf"/>
</dbReference>
<dbReference type="EMBL" id="JAVRRJ010000004">
    <property type="protein sequence ID" value="KAK5085190.1"/>
    <property type="molecule type" value="Genomic_DNA"/>
</dbReference>
<dbReference type="PROSITE" id="PS50850">
    <property type="entry name" value="MFS"/>
    <property type="match status" value="1"/>
</dbReference>
<evidence type="ECO:0000256" key="3">
    <source>
        <dbReference type="SAM" id="Phobius"/>
    </source>
</evidence>
<evidence type="ECO:0000256" key="2">
    <source>
        <dbReference type="SAM" id="MobiDB-lite"/>
    </source>
</evidence>
<keyword evidence="3" id="KW-1133">Transmembrane helix</keyword>
<evidence type="ECO:0000259" key="4">
    <source>
        <dbReference type="PROSITE" id="PS50850"/>
    </source>
</evidence>
<evidence type="ECO:0000256" key="1">
    <source>
        <dbReference type="ARBA" id="ARBA00004141"/>
    </source>
</evidence>
<feature type="compositionally biased region" description="Polar residues" evidence="2">
    <location>
        <begin position="431"/>
        <end position="443"/>
    </location>
</feature>
<accession>A0AAN7SYT1</accession>
<dbReference type="Gene3D" id="1.20.1250.20">
    <property type="entry name" value="MFS general substrate transporter like domains"/>
    <property type="match status" value="1"/>
</dbReference>
<dbReference type="PANTHER" id="PTHR42910">
    <property type="entry name" value="TRANSPORTER SCO4007-RELATED"/>
    <property type="match status" value="1"/>
</dbReference>
<evidence type="ECO:0000313" key="6">
    <source>
        <dbReference type="Proteomes" id="UP001309876"/>
    </source>
</evidence>
<name>A0AAN7SYT1_9EURO</name>
<keyword evidence="6" id="KW-1185">Reference proteome</keyword>
<sequence length="491" mass="53589">MKLTTLLTPPWCRWSDNPPKFTLSHNILYAFAGGFFSANLYYSHPILAVMARDFSTDQTGVANIPTLAQAGDAAGLLLVLPLADFFPRRRFVLALLSFTIVFWLGLCITNNLTIFQVLTFFSAVTTGVIQIFLVLVAELSPPEKRAFNISIVAAGPTFGILLARILAGIVANYTSWRNIYWLSLALQCTMYAFLWLLMPDYPATNLISARDLVKRYPKLLWSIVMLFPHHPVLVQAGILSLLTFFTVASYWTTLTFLLSESPYHYSTIAIGLFGLIGAVTMVLGPVYGKYIIQPVGVPLISAAIGKVVSLAGIVIGTFVGTHHVAGPAIQALLLDAGLMILQVSSRMEIHDCEPQARNRVNTAFTTCLYLGMLMGTKAGNEVYARHGGWLASGGLSIGVMAFSFVVILAKGPYEKGWFGWSGGWRKQTTNTVKDTESADQNSIEQEKKQEARSSIHEEAGYGITAIEVGSPESSRGAEEPATMSRKEGGLK</sequence>
<protein>
    <recommendedName>
        <fullName evidence="4">Major facilitator superfamily (MFS) profile domain-containing protein</fullName>
    </recommendedName>
</protein>
<keyword evidence="3" id="KW-0472">Membrane</keyword>
<dbReference type="InterPro" id="IPR020846">
    <property type="entry name" value="MFS_dom"/>
</dbReference>
<reference evidence="5 6" key="1">
    <citation type="submission" date="2023-08" db="EMBL/GenBank/DDBJ databases">
        <title>Black Yeasts Isolated from many extreme environments.</title>
        <authorList>
            <person name="Coleine C."/>
            <person name="Stajich J.E."/>
            <person name="Selbmann L."/>
        </authorList>
    </citation>
    <scope>NUCLEOTIDE SEQUENCE [LARGE SCALE GENOMIC DNA]</scope>
    <source>
        <strain evidence="5 6">CCFEE 5910</strain>
    </source>
</reference>
<dbReference type="GO" id="GO:0016020">
    <property type="term" value="C:membrane"/>
    <property type="evidence" value="ECO:0007669"/>
    <property type="project" value="UniProtKB-SubCell"/>
</dbReference>
<evidence type="ECO:0000313" key="5">
    <source>
        <dbReference type="EMBL" id="KAK5085190.1"/>
    </source>
</evidence>
<keyword evidence="3" id="KW-0812">Transmembrane</keyword>
<feature type="transmembrane region" description="Helical" evidence="3">
    <location>
        <begin position="91"/>
        <end position="112"/>
    </location>
</feature>
<dbReference type="Proteomes" id="UP001309876">
    <property type="component" value="Unassembled WGS sequence"/>
</dbReference>
<dbReference type="CDD" id="cd17324">
    <property type="entry name" value="MFS_NepI_like"/>
    <property type="match status" value="1"/>
</dbReference>
<dbReference type="PANTHER" id="PTHR42910:SF1">
    <property type="entry name" value="MAJOR FACILITATOR SUPERFAMILY (MFS) PROFILE DOMAIN-CONTAINING PROTEIN"/>
    <property type="match status" value="1"/>
</dbReference>
<feature type="transmembrane region" description="Helical" evidence="3">
    <location>
        <begin position="263"/>
        <end position="283"/>
    </location>
</feature>
<organism evidence="5 6">
    <name type="scientific">Lithohypha guttulata</name>
    <dbReference type="NCBI Taxonomy" id="1690604"/>
    <lineage>
        <taxon>Eukaryota</taxon>
        <taxon>Fungi</taxon>
        <taxon>Dikarya</taxon>
        <taxon>Ascomycota</taxon>
        <taxon>Pezizomycotina</taxon>
        <taxon>Eurotiomycetes</taxon>
        <taxon>Chaetothyriomycetidae</taxon>
        <taxon>Chaetothyriales</taxon>
        <taxon>Trichomeriaceae</taxon>
        <taxon>Lithohypha</taxon>
    </lineage>
</organism>
<feature type="transmembrane region" description="Helical" evidence="3">
    <location>
        <begin position="118"/>
        <end position="137"/>
    </location>
</feature>
<feature type="compositionally biased region" description="Basic and acidic residues" evidence="2">
    <location>
        <begin position="444"/>
        <end position="459"/>
    </location>
</feature>
<feature type="domain" description="Major facilitator superfamily (MFS) profile" evidence="4">
    <location>
        <begin position="22"/>
        <end position="411"/>
    </location>
</feature>
<feature type="region of interest" description="Disordered" evidence="2">
    <location>
        <begin position="431"/>
        <end position="491"/>
    </location>
</feature>
<dbReference type="GO" id="GO:0022857">
    <property type="term" value="F:transmembrane transporter activity"/>
    <property type="evidence" value="ECO:0007669"/>
    <property type="project" value="InterPro"/>
</dbReference>
<feature type="transmembrane region" description="Helical" evidence="3">
    <location>
        <begin position="23"/>
        <end position="42"/>
    </location>
</feature>
<feature type="transmembrane region" description="Helical" evidence="3">
    <location>
        <begin position="295"/>
        <end position="318"/>
    </location>
</feature>
<proteinExistence type="predicted"/>
<feature type="transmembrane region" description="Helical" evidence="3">
    <location>
        <begin position="179"/>
        <end position="198"/>
    </location>
</feature>
<dbReference type="AlphaFoldDB" id="A0AAN7SYT1"/>
<dbReference type="InterPro" id="IPR011701">
    <property type="entry name" value="MFS"/>
</dbReference>
<comment type="caution">
    <text evidence="5">The sequence shown here is derived from an EMBL/GenBank/DDBJ whole genome shotgun (WGS) entry which is preliminary data.</text>
</comment>
<feature type="transmembrane region" description="Helical" evidence="3">
    <location>
        <begin position="219"/>
        <end position="251"/>
    </location>
</feature>
<comment type="subcellular location">
    <subcellularLocation>
        <location evidence="1">Membrane</location>
        <topology evidence="1">Multi-pass membrane protein</topology>
    </subcellularLocation>
</comment>
<feature type="transmembrane region" description="Helical" evidence="3">
    <location>
        <begin position="149"/>
        <end position="173"/>
    </location>
</feature>
<dbReference type="Pfam" id="PF07690">
    <property type="entry name" value="MFS_1"/>
    <property type="match status" value="1"/>
</dbReference>
<gene>
    <name evidence="5" type="ORF">LTR05_004469</name>
</gene>
<dbReference type="SUPFAM" id="SSF103473">
    <property type="entry name" value="MFS general substrate transporter"/>
    <property type="match status" value="1"/>
</dbReference>